<evidence type="ECO:0000256" key="1">
    <source>
        <dbReference type="SAM" id="MobiDB-lite"/>
    </source>
</evidence>
<accession>A0A1I7D686</accession>
<dbReference type="RefSeq" id="WP_139246058.1">
    <property type="nucleotide sequence ID" value="NZ_FPBA01000035.1"/>
</dbReference>
<dbReference type="Proteomes" id="UP000199546">
    <property type="component" value="Unassembled WGS sequence"/>
</dbReference>
<dbReference type="AlphaFoldDB" id="A0A1I7D686"/>
<feature type="region of interest" description="Disordered" evidence="1">
    <location>
        <begin position="30"/>
        <end position="49"/>
    </location>
</feature>
<organism evidence="2 3">
    <name type="scientific">Geodermatophilus amargosae</name>
    <dbReference type="NCBI Taxonomy" id="1296565"/>
    <lineage>
        <taxon>Bacteria</taxon>
        <taxon>Bacillati</taxon>
        <taxon>Actinomycetota</taxon>
        <taxon>Actinomycetes</taxon>
        <taxon>Geodermatophilales</taxon>
        <taxon>Geodermatophilaceae</taxon>
        <taxon>Geodermatophilus</taxon>
    </lineage>
</organism>
<proteinExistence type="predicted"/>
<keyword evidence="3" id="KW-1185">Reference proteome</keyword>
<name>A0A1I7D686_9ACTN</name>
<gene>
    <name evidence="2" type="ORF">SAMN05660657_05358</name>
</gene>
<sequence>MTHAIDDYSSFATSLGERFLYYRVSDVTPQQRRSSSHRRRMPKEKRRENARALARRAITDGRRRVSDVELTDDLLDLIDDVTEVVRAGRGAVPRDTYGRRDIIGEAKIEEPYRMRQELQRLARALVALQLSEEDVARLTVRCGLDSMPRTRRKVLGALAATDAASVAALARTAGGIDRKVVRRTVEDLRALGLAACPVLEQIDTDDEADAGGVARDWQLSDARSGRLARRVLTAQVGREGCSQTE</sequence>
<protein>
    <submittedName>
        <fullName evidence="2">Uncharacterized protein</fullName>
    </submittedName>
</protein>
<reference evidence="3" key="1">
    <citation type="submission" date="2016-10" db="EMBL/GenBank/DDBJ databases">
        <authorList>
            <person name="Varghese N."/>
            <person name="Submissions S."/>
        </authorList>
    </citation>
    <scope>NUCLEOTIDE SEQUENCE [LARGE SCALE GENOMIC DNA]</scope>
    <source>
        <strain evidence="3">DSM 46136</strain>
    </source>
</reference>
<evidence type="ECO:0000313" key="3">
    <source>
        <dbReference type="Proteomes" id="UP000199546"/>
    </source>
</evidence>
<dbReference type="EMBL" id="FPBA01000035">
    <property type="protein sequence ID" value="SFU07155.1"/>
    <property type="molecule type" value="Genomic_DNA"/>
</dbReference>
<dbReference type="STRING" id="1296565.SAMN05660657_05358"/>
<evidence type="ECO:0000313" key="2">
    <source>
        <dbReference type="EMBL" id="SFU07155.1"/>
    </source>
</evidence>
<feature type="compositionally biased region" description="Basic residues" evidence="1">
    <location>
        <begin position="34"/>
        <end position="44"/>
    </location>
</feature>